<accession>A0AAQ3WMT2</accession>
<dbReference type="AlphaFoldDB" id="A0AAQ3WMT2"/>
<dbReference type="PANTHER" id="PTHR33801">
    <property type="entry name" value="ABSCISIC STRESS-RIPENING PROTEIN 5"/>
    <property type="match status" value="1"/>
</dbReference>
<dbReference type="Pfam" id="PF02496">
    <property type="entry name" value="ABA_WDS"/>
    <property type="match status" value="1"/>
</dbReference>
<feature type="region of interest" description="Disordered" evidence="2">
    <location>
        <begin position="55"/>
        <end position="74"/>
    </location>
</feature>
<proteinExistence type="inferred from homology"/>
<evidence type="ECO:0000313" key="3">
    <source>
        <dbReference type="EMBL" id="WVZ67303.1"/>
    </source>
</evidence>
<evidence type="ECO:0000256" key="2">
    <source>
        <dbReference type="SAM" id="MobiDB-lite"/>
    </source>
</evidence>
<name>A0AAQ3WMT2_PASNO</name>
<reference evidence="3 4" key="1">
    <citation type="submission" date="2024-02" db="EMBL/GenBank/DDBJ databases">
        <title>High-quality chromosome-scale genome assembly of Pensacola bahiagrass (Paspalum notatum Flugge var. saurae).</title>
        <authorList>
            <person name="Vega J.M."/>
            <person name="Podio M."/>
            <person name="Orjuela J."/>
            <person name="Siena L.A."/>
            <person name="Pessino S.C."/>
            <person name="Combes M.C."/>
            <person name="Mariac C."/>
            <person name="Albertini E."/>
            <person name="Pupilli F."/>
            <person name="Ortiz J.P.A."/>
            <person name="Leblanc O."/>
        </authorList>
    </citation>
    <scope>NUCLEOTIDE SEQUENCE [LARGE SCALE GENOMIC DNA]</scope>
    <source>
        <strain evidence="3">R1</strain>
        <tissue evidence="3">Leaf</tissue>
    </source>
</reference>
<dbReference type="InterPro" id="IPR003496">
    <property type="entry name" value="ABA_WDS"/>
</dbReference>
<dbReference type="Proteomes" id="UP001341281">
    <property type="component" value="Chromosome 04"/>
</dbReference>
<gene>
    <name evidence="3" type="ORF">U9M48_016401</name>
</gene>
<dbReference type="PANTHER" id="PTHR33801:SF7">
    <property type="entry name" value="ABSCISIC STRESS-RIPENING PROTEIN 2"/>
    <property type="match status" value="1"/>
</dbReference>
<protein>
    <submittedName>
        <fullName evidence="3">Uncharacterized protein</fullName>
    </submittedName>
</protein>
<organism evidence="3 4">
    <name type="scientific">Paspalum notatum var. saurae</name>
    <dbReference type="NCBI Taxonomy" id="547442"/>
    <lineage>
        <taxon>Eukaryota</taxon>
        <taxon>Viridiplantae</taxon>
        <taxon>Streptophyta</taxon>
        <taxon>Embryophyta</taxon>
        <taxon>Tracheophyta</taxon>
        <taxon>Spermatophyta</taxon>
        <taxon>Magnoliopsida</taxon>
        <taxon>Liliopsida</taxon>
        <taxon>Poales</taxon>
        <taxon>Poaceae</taxon>
        <taxon>PACMAD clade</taxon>
        <taxon>Panicoideae</taxon>
        <taxon>Andropogonodae</taxon>
        <taxon>Paspaleae</taxon>
        <taxon>Paspalinae</taxon>
        <taxon>Paspalum</taxon>
    </lineage>
</organism>
<evidence type="ECO:0000313" key="4">
    <source>
        <dbReference type="Proteomes" id="UP001341281"/>
    </source>
</evidence>
<dbReference type="EMBL" id="CP144748">
    <property type="protein sequence ID" value="WVZ67303.1"/>
    <property type="molecule type" value="Genomic_DNA"/>
</dbReference>
<keyword evidence="4" id="KW-1185">Reference proteome</keyword>
<comment type="similarity">
    <text evidence="1">Belongs to the abscisic acid and water stress-induced protein family.</text>
</comment>
<evidence type="ECO:0000256" key="1">
    <source>
        <dbReference type="ARBA" id="ARBA00007160"/>
    </source>
</evidence>
<sequence>MEQLAQLGAVAAGAYAVHEKHQAKKDPAHAHSHKVKEEIAAAFALGSAGFAFHEHHTTRRKQPRSTTAAATTADTRCRRNQDVANSFSLMDWTPKMYATAYIPGLYQHKDI</sequence>